<keyword evidence="2" id="KW-0808">Transferase</keyword>
<dbReference type="InterPro" id="IPR043129">
    <property type="entry name" value="ATPase_NBD"/>
</dbReference>
<dbReference type="PANTHER" id="PTHR18964:SF149">
    <property type="entry name" value="BIFUNCTIONAL UDP-N-ACETYLGLUCOSAMINE 2-EPIMERASE_N-ACETYLMANNOSAMINE KINASE"/>
    <property type="match status" value="1"/>
</dbReference>
<dbReference type="SUPFAM" id="SSF53067">
    <property type="entry name" value="Actin-like ATPase domain"/>
    <property type="match status" value="1"/>
</dbReference>
<keyword evidence="2" id="KW-0418">Kinase</keyword>
<dbReference type="RefSeq" id="WP_098406981.1">
    <property type="nucleotide sequence ID" value="NZ_PDJE01000001.1"/>
</dbReference>
<evidence type="ECO:0000256" key="1">
    <source>
        <dbReference type="ARBA" id="ARBA00006479"/>
    </source>
</evidence>
<proteinExistence type="inferred from homology"/>
<evidence type="ECO:0000313" key="2">
    <source>
        <dbReference type="EMBL" id="PFG30539.1"/>
    </source>
</evidence>
<sequence length="393" mass="40585">MAVRGNNLDTVRRHNLSTVVGLVHRSGGLSRSRLTALTGLNRSTVAALVAELVELGLAVEELPEGTRTVGRPSPLVRPHKDAVAFAVNPEVDAITVGVVGLDAVVRSHVRREVDAAPTPEEAVRITAGLVSELRSELPDRAVILGLGAAVPGLVRSSDGCVRLAPHLGWEDVPFSAMLAEATLLPCWVGNDASLGAVAERNFGAGDGVSDLVYLNGGASGIGGGMIVGGELLGGVGGFAGEFGHTRVAGAAVPGATLEDEVNRARLLDVLNVPAVDSDQLEQAVLSALDDDAVAEIDRQVDMLSTALRNTINILNPALVVLGGFLGALYDARTDEMTRLVGLQTLGPAFEDVAIARAALGDEILLIGAAELVFGSVLDDPARIVNAVPQHPVE</sequence>
<dbReference type="InterPro" id="IPR036388">
    <property type="entry name" value="WH-like_DNA-bd_sf"/>
</dbReference>
<evidence type="ECO:0000313" key="3">
    <source>
        <dbReference type="Proteomes" id="UP000221369"/>
    </source>
</evidence>
<dbReference type="InterPro" id="IPR000600">
    <property type="entry name" value="ROK"/>
</dbReference>
<organism evidence="2 3">
    <name type="scientific">Paramicrobacterium agarici</name>
    <dbReference type="NCBI Taxonomy" id="630514"/>
    <lineage>
        <taxon>Bacteria</taxon>
        <taxon>Bacillati</taxon>
        <taxon>Actinomycetota</taxon>
        <taxon>Actinomycetes</taxon>
        <taxon>Micrococcales</taxon>
        <taxon>Microbacteriaceae</taxon>
        <taxon>Paramicrobacterium</taxon>
    </lineage>
</organism>
<comment type="caution">
    <text evidence="2">The sequence shown here is derived from an EMBL/GenBank/DDBJ whole genome shotgun (WGS) entry which is preliminary data.</text>
</comment>
<dbReference type="AlphaFoldDB" id="A0A2A9DX98"/>
<dbReference type="Proteomes" id="UP000221369">
    <property type="component" value="Unassembled WGS sequence"/>
</dbReference>
<dbReference type="Gene3D" id="1.10.10.10">
    <property type="entry name" value="Winged helix-like DNA-binding domain superfamily/Winged helix DNA-binding domain"/>
    <property type="match status" value="1"/>
</dbReference>
<dbReference type="Pfam" id="PF00480">
    <property type="entry name" value="ROK"/>
    <property type="match status" value="1"/>
</dbReference>
<accession>A0A2A9DX98</accession>
<dbReference type="EMBL" id="PDJE01000001">
    <property type="protein sequence ID" value="PFG30539.1"/>
    <property type="molecule type" value="Genomic_DNA"/>
</dbReference>
<dbReference type="SUPFAM" id="SSF46785">
    <property type="entry name" value="Winged helix' DNA-binding domain"/>
    <property type="match status" value="1"/>
</dbReference>
<name>A0A2A9DX98_9MICO</name>
<protein>
    <submittedName>
        <fullName evidence="2">Putative NBD/HSP70 family sugar kinase</fullName>
    </submittedName>
</protein>
<comment type="similarity">
    <text evidence="1">Belongs to the ROK (NagC/XylR) family.</text>
</comment>
<dbReference type="PANTHER" id="PTHR18964">
    <property type="entry name" value="ROK (REPRESSOR, ORF, KINASE) FAMILY"/>
    <property type="match status" value="1"/>
</dbReference>
<gene>
    <name evidence="2" type="ORF">ATJ78_1472</name>
</gene>
<dbReference type="GO" id="GO:0016301">
    <property type="term" value="F:kinase activity"/>
    <property type="evidence" value="ECO:0007669"/>
    <property type="project" value="UniProtKB-KW"/>
</dbReference>
<keyword evidence="3" id="KW-1185">Reference proteome</keyword>
<reference evidence="2 3" key="1">
    <citation type="submission" date="2017-10" db="EMBL/GenBank/DDBJ databases">
        <title>Sequencing the genomes of 1000 actinobacteria strains.</title>
        <authorList>
            <person name="Klenk H.-P."/>
        </authorList>
    </citation>
    <scope>NUCLEOTIDE SEQUENCE [LARGE SCALE GENOMIC DNA]</scope>
    <source>
        <strain evidence="2 3">DSM 21798</strain>
    </source>
</reference>
<dbReference type="Gene3D" id="3.30.420.40">
    <property type="match status" value="2"/>
</dbReference>
<dbReference type="InterPro" id="IPR036390">
    <property type="entry name" value="WH_DNA-bd_sf"/>
</dbReference>